<keyword evidence="2" id="KW-0597">Phosphoprotein</keyword>
<dbReference type="InterPro" id="IPR006162">
    <property type="entry name" value="Ppantetheine_attach_site"/>
</dbReference>
<dbReference type="InterPro" id="IPR036736">
    <property type="entry name" value="ACP-like_sf"/>
</dbReference>
<protein>
    <submittedName>
        <fullName evidence="4">Acyl carrier protein</fullName>
    </submittedName>
</protein>
<evidence type="ECO:0000313" key="5">
    <source>
        <dbReference type="Proteomes" id="UP000583454"/>
    </source>
</evidence>
<dbReference type="PROSITE" id="PS50075">
    <property type="entry name" value="CARRIER"/>
    <property type="match status" value="1"/>
</dbReference>
<dbReference type="EMBL" id="JACHOP010000010">
    <property type="protein sequence ID" value="MBB5757935.1"/>
    <property type="molecule type" value="Genomic_DNA"/>
</dbReference>
<comment type="caution">
    <text evidence="4">The sequence shown here is derived from an EMBL/GenBank/DDBJ whole genome shotgun (WGS) entry which is preliminary data.</text>
</comment>
<organism evidence="4 5">
    <name type="scientific">Methylorubrum rhodinum</name>
    <dbReference type="NCBI Taxonomy" id="29428"/>
    <lineage>
        <taxon>Bacteria</taxon>
        <taxon>Pseudomonadati</taxon>
        <taxon>Pseudomonadota</taxon>
        <taxon>Alphaproteobacteria</taxon>
        <taxon>Hyphomicrobiales</taxon>
        <taxon>Methylobacteriaceae</taxon>
        <taxon>Methylorubrum</taxon>
    </lineage>
</organism>
<keyword evidence="5" id="KW-1185">Reference proteome</keyword>
<evidence type="ECO:0000256" key="1">
    <source>
        <dbReference type="ARBA" id="ARBA00022450"/>
    </source>
</evidence>
<gene>
    <name evidence="4" type="ORF">HNR00_002652</name>
</gene>
<evidence type="ECO:0000313" key="4">
    <source>
        <dbReference type="EMBL" id="MBB5757935.1"/>
    </source>
</evidence>
<dbReference type="InterPro" id="IPR009081">
    <property type="entry name" value="PP-bd_ACP"/>
</dbReference>
<evidence type="ECO:0000259" key="3">
    <source>
        <dbReference type="PROSITE" id="PS50075"/>
    </source>
</evidence>
<dbReference type="AlphaFoldDB" id="A0A840ZLH6"/>
<keyword evidence="1" id="KW-0596">Phosphopantetheine</keyword>
<name>A0A840ZLH6_9HYPH</name>
<dbReference type="PROSITE" id="PS00012">
    <property type="entry name" value="PHOSPHOPANTETHEINE"/>
    <property type="match status" value="1"/>
</dbReference>
<dbReference type="Pfam" id="PF00550">
    <property type="entry name" value="PP-binding"/>
    <property type="match status" value="1"/>
</dbReference>
<dbReference type="Gene3D" id="1.10.1200.10">
    <property type="entry name" value="ACP-like"/>
    <property type="match status" value="1"/>
</dbReference>
<proteinExistence type="predicted"/>
<feature type="domain" description="Carrier" evidence="3">
    <location>
        <begin position="15"/>
        <end position="95"/>
    </location>
</feature>
<dbReference type="RefSeq" id="WP_183569929.1">
    <property type="nucleotide sequence ID" value="NZ_JACHOP010000010.1"/>
</dbReference>
<accession>A0A840ZLH6</accession>
<reference evidence="4 5" key="1">
    <citation type="submission" date="2020-08" db="EMBL/GenBank/DDBJ databases">
        <title>Genomic Encyclopedia of Type Strains, Phase IV (KMG-IV): sequencing the most valuable type-strain genomes for metagenomic binning, comparative biology and taxonomic classification.</title>
        <authorList>
            <person name="Goeker M."/>
        </authorList>
    </citation>
    <scope>NUCLEOTIDE SEQUENCE [LARGE SCALE GENOMIC DNA]</scope>
    <source>
        <strain evidence="4 5">DSM 2163</strain>
    </source>
</reference>
<dbReference type="Proteomes" id="UP000583454">
    <property type="component" value="Unassembled WGS sequence"/>
</dbReference>
<dbReference type="SUPFAM" id="SSF47336">
    <property type="entry name" value="ACP-like"/>
    <property type="match status" value="1"/>
</dbReference>
<sequence>MSAASTAIDRPSAAANEEDVEGGLFTIVRKYLKSPDAAWTAQTTMDEAQIDSLDLVEIVFEIEDRFGVEINFNANTKPAGEITFGEVVGMIRAALASKARAA</sequence>
<evidence type="ECO:0000256" key="2">
    <source>
        <dbReference type="ARBA" id="ARBA00022553"/>
    </source>
</evidence>